<dbReference type="SUPFAM" id="SSF51126">
    <property type="entry name" value="Pectin lyase-like"/>
    <property type="match status" value="1"/>
</dbReference>
<name>A0A0F9D715_9ZZZZ</name>
<dbReference type="InterPro" id="IPR011050">
    <property type="entry name" value="Pectin_lyase_fold/virulence"/>
</dbReference>
<dbReference type="SMART" id="SM00710">
    <property type="entry name" value="PbH1"/>
    <property type="match status" value="3"/>
</dbReference>
<keyword evidence="1" id="KW-1133">Transmembrane helix</keyword>
<feature type="transmembrane region" description="Helical" evidence="1">
    <location>
        <begin position="232"/>
        <end position="250"/>
    </location>
</feature>
<keyword evidence="1" id="KW-0812">Transmembrane</keyword>
<dbReference type="InterPro" id="IPR022441">
    <property type="entry name" value="Para_beta_helix_rpt-2"/>
</dbReference>
<dbReference type="Gene3D" id="2.160.20.10">
    <property type="entry name" value="Single-stranded right-handed beta-helix, Pectin lyase-like"/>
    <property type="match status" value="1"/>
</dbReference>
<dbReference type="NCBIfam" id="TIGR03804">
    <property type="entry name" value="para_beta_helix"/>
    <property type="match status" value="1"/>
</dbReference>
<dbReference type="AlphaFoldDB" id="A0A0F9D715"/>
<feature type="domain" description="Periplasmic copper-binding protein NosD beta helix" evidence="2">
    <location>
        <begin position="8"/>
        <end position="201"/>
    </location>
</feature>
<accession>A0A0F9D715</accession>
<evidence type="ECO:0000256" key="1">
    <source>
        <dbReference type="SAM" id="Phobius"/>
    </source>
</evidence>
<gene>
    <name evidence="3" type="ORF">LCGC14_2581550</name>
</gene>
<dbReference type="InterPro" id="IPR012334">
    <property type="entry name" value="Pectin_lyas_fold"/>
</dbReference>
<dbReference type="InterPro" id="IPR006626">
    <property type="entry name" value="PbH1"/>
</dbReference>
<evidence type="ECO:0000259" key="2">
    <source>
        <dbReference type="Pfam" id="PF05048"/>
    </source>
</evidence>
<evidence type="ECO:0000313" key="3">
    <source>
        <dbReference type="EMBL" id="KKL07883.1"/>
    </source>
</evidence>
<sequence length="255" mass="28229">FNIGVNLIEINNVDKFFVIQHNCLNYGTSGIVLNNVTNGRIVNNTLLHNTGNGFDLRYTTNIQIEENNAQNTTDHIMFVAHSKSINITNNVLVDGGGNGLYLWNLSDINIFYNVINDNYGIYMNTNNSAFAYNLVNVTTTGLTVSSGSVQNNITCNDFMSNNIGNSQAKDDGVQNIFSDNFWDDMTSPDASPQDGIVDNPYVIAGTAGNQDNNHYTSPNERELRCNPEPAPTPGWTIAVLLLSFVFMMLLKKRKL</sequence>
<dbReference type="InterPro" id="IPR007742">
    <property type="entry name" value="NosD_dom"/>
</dbReference>
<proteinExistence type="predicted"/>
<dbReference type="EMBL" id="LAZR01043109">
    <property type="protein sequence ID" value="KKL07883.1"/>
    <property type="molecule type" value="Genomic_DNA"/>
</dbReference>
<feature type="non-terminal residue" evidence="3">
    <location>
        <position position="1"/>
    </location>
</feature>
<organism evidence="3">
    <name type="scientific">marine sediment metagenome</name>
    <dbReference type="NCBI Taxonomy" id="412755"/>
    <lineage>
        <taxon>unclassified sequences</taxon>
        <taxon>metagenomes</taxon>
        <taxon>ecological metagenomes</taxon>
    </lineage>
</organism>
<protein>
    <recommendedName>
        <fullName evidence="2">Periplasmic copper-binding protein NosD beta helix domain-containing protein</fullName>
    </recommendedName>
</protein>
<dbReference type="Pfam" id="PF05048">
    <property type="entry name" value="NosD"/>
    <property type="match status" value="1"/>
</dbReference>
<reference evidence="3" key="1">
    <citation type="journal article" date="2015" name="Nature">
        <title>Complex archaea that bridge the gap between prokaryotes and eukaryotes.</title>
        <authorList>
            <person name="Spang A."/>
            <person name="Saw J.H."/>
            <person name="Jorgensen S.L."/>
            <person name="Zaremba-Niedzwiedzka K."/>
            <person name="Martijn J."/>
            <person name="Lind A.E."/>
            <person name="van Eijk R."/>
            <person name="Schleper C."/>
            <person name="Guy L."/>
            <person name="Ettema T.J."/>
        </authorList>
    </citation>
    <scope>NUCLEOTIDE SEQUENCE</scope>
</reference>
<keyword evidence="1" id="KW-0472">Membrane</keyword>
<comment type="caution">
    <text evidence="3">The sequence shown here is derived from an EMBL/GenBank/DDBJ whole genome shotgun (WGS) entry which is preliminary data.</text>
</comment>